<gene>
    <name evidence="2" type="ORF">JP75_17170</name>
</gene>
<reference evidence="2 3" key="1">
    <citation type="submission" date="2014-08" db="EMBL/GenBank/DDBJ databases">
        <authorList>
            <person name="Hassan Y.I."/>
            <person name="Lepp D."/>
            <person name="Zhou T."/>
        </authorList>
    </citation>
    <scope>NUCLEOTIDE SEQUENCE [LARGE SCALE GENOMIC DNA]</scope>
    <source>
        <strain evidence="2 3">IFO13584</strain>
    </source>
</reference>
<dbReference type="STRING" id="46914.JP75_17170"/>
<protein>
    <recommendedName>
        <fullName evidence="4">DUF4357 domain-containing protein</fullName>
    </recommendedName>
</protein>
<feature type="region of interest" description="Disordered" evidence="1">
    <location>
        <begin position="106"/>
        <end position="136"/>
    </location>
</feature>
<dbReference type="Proteomes" id="UP000028981">
    <property type="component" value="Unassembled WGS sequence"/>
</dbReference>
<name>A0A087M093_9HYPH</name>
<evidence type="ECO:0000313" key="2">
    <source>
        <dbReference type="EMBL" id="KFL30296.1"/>
    </source>
</evidence>
<dbReference type="EMBL" id="JQGC01000015">
    <property type="protein sequence ID" value="KFL30296.1"/>
    <property type="molecule type" value="Genomic_DNA"/>
</dbReference>
<dbReference type="AlphaFoldDB" id="A0A087M093"/>
<evidence type="ECO:0008006" key="4">
    <source>
        <dbReference type="Google" id="ProtNLM"/>
    </source>
</evidence>
<keyword evidence="3" id="KW-1185">Reference proteome</keyword>
<sequence>MKANATHSGPAAARNPISPANDVLGLNGADLVHPGLVNHPTLSPSIQVQILSIVDATGSASIGDIVAELPGHTDPVGAIFALIAADVLVVVTAGIIDAHSIVARPDGDPNGGFNSEDDETPPATSPDTAAGSAKDAPPIDVSALAEASLPPDLLLVPSSPLKPRIVMGPGRRRAAFKHVPILQQAGVYIFLRAHSVYVGFGTDVGARIAAGRQMPDGTPNVIIAITDMQDGLSDEDARALERILWSYVSSDEDFSLINGVPDGAPIDPDRYDQLALFASEVVLALRQAGLMFLHGSVRERLASPRAEPERLGAPRRIDDLPEGRVMELNYCGLTALAAERDDGTWLLLRGSDVRIETVNSASASASFQRAAWLHAGLLEEARDGSCYVLKRDISFSSGSAVGHFVSGSRGFGLSSWRAIEPGDDELAELAC</sequence>
<organism evidence="2 3">
    <name type="scientific">Devosia riboflavina</name>
    <dbReference type="NCBI Taxonomy" id="46914"/>
    <lineage>
        <taxon>Bacteria</taxon>
        <taxon>Pseudomonadati</taxon>
        <taxon>Pseudomonadota</taxon>
        <taxon>Alphaproteobacteria</taxon>
        <taxon>Hyphomicrobiales</taxon>
        <taxon>Devosiaceae</taxon>
        <taxon>Devosia</taxon>
    </lineage>
</organism>
<evidence type="ECO:0000256" key="1">
    <source>
        <dbReference type="SAM" id="MobiDB-lite"/>
    </source>
</evidence>
<comment type="caution">
    <text evidence="2">The sequence shown here is derived from an EMBL/GenBank/DDBJ whole genome shotgun (WGS) entry which is preliminary data.</text>
</comment>
<evidence type="ECO:0000313" key="3">
    <source>
        <dbReference type="Proteomes" id="UP000028981"/>
    </source>
</evidence>
<dbReference type="RefSeq" id="WP_035085053.1">
    <property type="nucleotide sequence ID" value="NZ_JQGC01000015.1"/>
</dbReference>
<proteinExistence type="predicted"/>
<dbReference type="OrthoDB" id="7938661at2"/>
<accession>A0A087M093</accession>